<proteinExistence type="predicted"/>
<reference evidence="1" key="2">
    <citation type="journal article" date="2020" name="mSystems">
        <title>Genome- and Community-Level Interaction Insights into Carbon Utilization and Element Cycling Functions of Hydrothermarchaeota in Hydrothermal Sediment.</title>
        <authorList>
            <person name="Zhou Z."/>
            <person name="Liu Y."/>
            <person name="Xu W."/>
            <person name="Pan J."/>
            <person name="Luo Z.H."/>
            <person name="Li M."/>
        </authorList>
    </citation>
    <scope>NUCLEOTIDE SEQUENCE [LARGE SCALE GENOMIC DNA]</scope>
    <source>
        <strain evidence="1">SpSt-1261</strain>
    </source>
</reference>
<dbReference type="Proteomes" id="UP000886076">
    <property type="component" value="Unassembled WGS sequence"/>
</dbReference>
<organism evidence="2 3">
    <name type="scientific">Fervidicoccus fontis</name>
    <dbReference type="NCBI Taxonomy" id="683846"/>
    <lineage>
        <taxon>Archaea</taxon>
        <taxon>Thermoproteota</taxon>
        <taxon>Thermoprotei</taxon>
        <taxon>Fervidicoccales</taxon>
        <taxon>Fervidicoccaceae</taxon>
        <taxon>Fervidicoccus</taxon>
    </lineage>
</organism>
<dbReference type="PANTHER" id="PTHR35866">
    <property type="entry name" value="PUTATIVE-RELATED"/>
    <property type="match status" value="1"/>
</dbReference>
<dbReference type="PANTHER" id="PTHR35866:SF1">
    <property type="entry name" value="YKGJ FAMILY CYSTEINE CLUSTER PROTEIN"/>
    <property type="match status" value="1"/>
</dbReference>
<dbReference type="RefSeq" id="WP_014558372.1">
    <property type="nucleotide sequence ID" value="NZ_DSFH01000009.1"/>
</dbReference>
<dbReference type="Proteomes" id="UP000237153">
    <property type="component" value="Unassembled WGS sequence"/>
</dbReference>
<dbReference type="InterPro" id="IPR005358">
    <property type="entry name" value="Puta_zinc/iron-chelating_dom"/>
</dbReference>
<name>A0A2J6N7T8_9CREN</name>
<dbReference type="Pfam" id="PF03692">
    <property type="entry name" value="CxxCxxCC"/>
    <property type="match status" value="1"/>
</dbReference>
<dbReference type="EMBL" id="DSFH01000009">
    <property type="protein sequence ID" value="HEW63501.1"/>
    <property type="molecule type" value="Genomic_DNA"/>
</dbReference>
<dbReference type="EMBL" id="PNIM01000004">
    <property type="protein sequence ID" value="PMB75905.1"/>
    <property type="molecule type" value="Genomic_DNA"/>
</dbReference>
<evidence type="ECO:0000313" key="2">
    <source>
        <dbReference type="EMBL" id="PMB75905.1"/>
    </source>
</evidence>
<gene>
    <name evidence="2" type="ORF">C0188_01045</name>
    <name evidence="1" type="ORF">ENO39_00360</name>
</gene>
<protein>
    <submittedName>
        <fullName evidence="2">YkgJ family cysteine cluster protein</fullName>
    </submittedName>
</protein>
<accession>A0A2J6N7T8</accession>
<evidence type="ECO:0000313" key="3">
    <source>
        <dbReference type="Proteomes" id="UP000237153"/>
    </source>
</evidence>
<sequence length="175" mass="20709">MFKFNCLLCGAVCCTFKSEEESPLVFPWEKRRLERLNKSSMFEPYIIYKINNEEIGVLMYRWKIEGRCLFLNREGRCTIHNSKPLSCKMFPLIIGLDDFTLRVSADCEVVKNHINDLETSDPKSSFPAEYPHAMKVFELIIKYDREAKKKGWNREIFKKEYSAHRIIDIDNLIKI</sequence>
<dbReference type="AlphaFoldDB" id="A0A2J6N7T8"/>
<comment type="caution">
    <text evidence="2">The sequence shown here is derived from an EMBL/GenBank/DDBJ whole genome shotgun (WGS) entry which is preliminary data.</text>
</comment>
<dbReference type="GeneID" id="12450337"/>
<evidence type="ECO:0000313" key="1">
    <source>
        <dbReference type="EMBL" id="HEW63501.1"/>
    </source>
</evidence>
<reference evidence="2 3" key="1">
    <citation type="submission" date="2018-01" db="EMBL/GenBank/DDBJ databases">
        <title>Metagenomic assembled genomes from two thermal pools in the Uzon Caldera, Kamchatka, Russia.</title>
        <authorList>
            <person name="Wilkins L."/>
            <person name="Ettinger C."/>
        </authorList>
    </citation>
    <scope>NUCLEOTIDE SEQUENCE [LARGE SCALE GENOMIC DNA]</scope>
    <source>
        <strain evidence="2">ZAV-06</strain>
    </source>
</reference>